<comment type="function">
    <text evidence="11">Catalyzes the formation of N(7)-methylguanine at position 46 (m7G46) in tRNA.</text>
</comment>
<feature type="binding site" evidence="11">
    <location>
        <begin position="199"/>
        <end position="201"/>
    </location>
    <ligand>
        <name>S-adenosyl-L-methionine</name>
        <dbReference type="ChEBI" id="CHEBI:59789"/>
    </ligand>
</feature>
<dbReference type="AlphaFoldDB" id="A0A183J4U7"/>
<dbReference type="UniPathway" id="UPA00989"/>
<comment type="catalytic activity">
    <reaction evidence="1 11">
        <text>guanosine(46) in tRNA + S-adenosyl-L-methionine = N(7)-methylguanosine(46) in tRNA + S-adenosyl-L-homocysteine</text>
        <dbReference type="Rhea" id="RHEA:42708"/>
        <dbReference type="Rhea" id="RHEA-COMP:10188"/>
        <dbReference type="Rhea" id="RHEA-COMP:10189"/>
        <dbReference type="ChEBI" id="CHEBI:57856"/>
        <dbReference type="ChEBI" id="CHEBI:59789"/>
        <dbReference type="ChEBI" id="CHEBI:74269"/>
        <dbReference type="ChEBI" id="CHEBI:74480"/>
        <dbReference type="EC" id="2.1.1.33"/>
    </reaction>
</comment>
<dbReference type="Gene3D" id="3.40.50.150">
    <property type="entry name" value="Vaccinia Virus protein VP39"/>
    <property type="match status" value="1"/>
</dbReference>
<dbReference type="InterPro" id="IPR003358">
    <property type="entry name" value="tRNA_(Gua-N-7)_MeTrfase_Trmb"/>
</dbReference>
<comment type="similarity">
    <text evidence="11">Belongs to the class I-like SAM-binding methyltransferase superfamily. TrmB family.</text>
</comment>
<keyword evidence="9 11" id="KW-0539">Nucleus</keyword>
<evidence type="ECO:0000313" key="12">
    <source>
        <dbReference type="EMBL" id="VDP35417.1"/>
    </source>
</evidence>
<proteinExistence type="inferred from homology"/>
<dbReference type="PROSITE" id="PS51625">
    <property type="entry name" value="SAM_MT_TRMB"/>
    <property type="match status" value="1"/>
</dbReference>
<protein>
    <recommendedName>
        <fullName evidence="11">tRNA (guanine-N(7)-)-methyltransferase</fullName>
        <ecNumber evidence="11">2.1.1.33</ecNumber>
    </recommendedName>
    <alternativeName>
        <fullName evidence="11">tRNA (guanine(46)-N(7))-methyltransferase</fullName>
    </alternativeName>
    <alternativeName>
        <fullName evidence="11">tRNA(m7G46)-methyltransferase</fullName>
    </alternativeName>
</protein>
<dbReference type="EMBL" id="UZAM01014743">
    <property type="protein sequence ID" value="VDP35417.1"/>
    <property type="molecule type" value="Genomic_DNA"/>
</dbReference>
<feature type="binding site" evidence="11">
    <location>
        <position position="45"/>
    </location>
    <ligand>
        <name>S-adenosyl-L-methionine</name>
        <dbReference type="ChEBI" id="CHEBI:59789"/>
    </ligand>
</feature>
<organism evidence="14">
    <name type="scientific">Soboliphyme baturini</name>
    <dbReference type="NCBI Taxonomy" id="241478"/>
    <lineage>
        <taxon>Eukaryota</taxon>
        <taxon>Metazoa</taxon>
        <taxon>Ecdysozoa</taxon>
        <taxon>Nematoda</taxon>
        <taxon>Enoplea</taxon>
        <taxon>Dorylaimia</taxon>
        <taxon>Dioctophymatida</taxon>
        <taxon>Dioctophymatoidea</taxon>
        <taxon>Soboliphymatidae</taxon>
        <taxon>Soboliphyme</taxon>
    </lineage>
</organism>
<evidence type="ECO:0000256" key="1">
    <source>
        <dbReference type="ARBA" id="ARBA00000142"/>
    </source>
</evidence>
<dbReference type="EC" id="2.1.1.33" evidence="11"/>
<dbReference type="GO" id="GO:0000049">
    <property type="term" value="F:tRNA binding"/>
    <property type="evidence" value="ECO:0007669"/>
    <property type="project" value="UniProtKB-UniRule"/>
</dbReference>
<keyword evidence="3 11" id="KW-0820">tRNA-binding</keyword>
<dbReference type="Proteomes" id="UP000270296">
    <property type="component" value="Unassembled WGS sequence"/>
</dbReference>
<dbReference type="GO" id="GO:0005634">
    <property type="term" value="C:nucleus"/>
    <property type="evidence" value="ECO:0007669"/>
    <property type="project" value="UniProtKB-SubCell"/>
</dbReference>
<dbReference type="FunFam" id="3.40.50.150:FF:000060">
    <property type="entry name" value="tRNA (guanine-N(7)-)-methyltransferase"/>
    <property type="match status" value="1"/>
</dbReference>
<evidence type="ECO:0000256" key="2">
    <source>
        <dbReference type="ARBA" id="ARBA00004123"/>
    </source>
</evidence>
<keyword evidence="7 11" id="KW-0819">tRNA processing</keyword>
<evidence type="ECO:0000313" key="13">
    <source>
        <dbReference type="Proteomes" id="UP000270296"/>
    </source>
</evidence>
<feature type="binding site" evidence="11">
    <location>
        <begin position="68"/>
        <end position="69"/>
    </location>
    <ligand>
        <name>S-adenosyl-L-methionine</name>
        <dbReference type="ChEBI" id="CHEBI:59789"/>
    </ligand>
</feature>
<evidence type="ECO:0000256" key="3">
    <source>
        <dbReference type="ARBA" id="ARBA00022555"/>
    </source>
</evidence>
<dbReference type="HAMAP" id="MF_03055">
    <property type="entry name" value="tRNA_methyltr_TrmB_euk"/>
    <property type="match status" value="1"/>
</dbReference>
<evidence type="ECO:0000256" key="11">
    <source>
        <dbReference type="HAMAP-Rule" id="MF_03055"/>
    </source>
</evidence>
<evidence type="ECO:0000256" key="4">
    <source>
        <dbReference type="ARBA" id="ARBA00022603"/>
    </source>
</evidence>
<evidence type="ECO:0000256" key="5">
    <source>
        <dbReference type="ARBA" id="ARBA00022679"/>
    </source>
</evidence>
<evidence type="ECO:0000256" key="10">
    <source>
        <dbReference type="ARBA" id="ARBA00060552"/>
    </source>
</evidence>
<dbReference type="NCBIfam" id="TIGR00091">
    <property type="entry name" value="tRNA (guanosine(46)-N7)-methyltransferase TrmB"/>
    <property type="match status" value="1"/>
</dbReference>
<keyword evidence="6 11" id="KW-0949">S-adenosyl-L-methionine</keyword>
<feature type="active site" evidence="11">
    <location>
        <position position="124"/>
    </location>
</feature>
<dbReference type="InterPro" id="IPR029063">
    <property type="entry name" value="SAM-dependent_MTases_sf"/>
</dbReference>
<name>A0A183J4U7_9BILA</name>
<reference evidence="12 13" key="2">
    <citation type="submission" date="2018-11" db="EMBL/GenBank/DDBJ databases">
        <authorList>
            <consortium name="Pathogen Informatics"/>
        </authorList>
    </citation>
    <scope>NUCLEOTIDE SEQUENCE [LARGE SCALE GENOMIC DNA]</scope>
</reference>
<reference evidence="14" key="1">
    <citation type="submission" date="2016-06" db="UniProtKB">
        <authorList>
            <consortium name="WormBaseParasite"/>
        </authorList>
    </citation>
    <scope>IDENTIFICATION</scope>
</reference>
<feature type="binding site" evidence="11">
    <location>
        <position position="121"/>
    </location>
    <ligand>
        <name>S-adenosyl-L-methionine</name>
        <dbReference type="ChEBI" id="CHEBI:59789"/>
    </ligand>
</feature>
<comment type="subcellular location">
    <subcellularLocation>
        <location evidence="2 11">Nucleus</location>
    </subcellularLocation>
</comment>
<feature type="binding site" evidence="11">
    <location>
        <begin position="101"/>
        <end position="102"/>
    </location>
    <ligand>
        <name>S-adenosyl-L-methionine</name>
        <dbReference type="ChEBI" id="CHEBI:59789"/>
    </ligand>
</feature>
<evidence type="ECO:0000256" key="8">
    <source>
        <dbReference type="ARBA" id="ARBA00022884"/>
    </source>
</evidence>
<sequence>MVLEFRYFSPACPEEFDWSSQFEEYCFRTDSEHDKQREVQFVDVGCGYGGLLVSLSTLFPETLMVGLEIRVKVSKYVMERIRALRSQHPGQYGNITCLRTNAMKYLPNYFKKNQLTKMFFLYPDPHFKKAKHKWRIISNNLLDEYAYFLGSGGVVYTITDVKEVFEWNVNHFSAHPMFERVSDAELSQDPVFPLLFESTEEGAKVTRNKGSKFHAVFRKRMTLNLDT</sequence>
<dbReference type="InterPro" id="IPR025763">
    <property type="entry name" value="Trm8_euk"/>
</dbReference>
<dbReference type="PANTHER" id="PTHR23417:SF16">
    <property type="entry name" value="TRNA (GUANINE-N(7)-)-METHYLTRANSFERASE"/>
    <property type="match status" value="1"/>
</dbReference>
<keyword evidence="13" id="KW-1185">Reference proteome</keyword>
<dbReference type="OrthoDB" id="47276at2759"/>
<dbReference type="PANTHER" id="PTHR23417">
    <property type="entry name" value="3-DEOXY-D-MANNO-OCTULOSONIC-ACID TRANSFERASE/TRNA GUANINE-N 7 - -METHYLTRANSFERASE"/>
    <property type="match status" value="1"/>
</dbReference>
<dbReference type="WBParaSite" id="SBAD_0001127101-mRNA-1">
    <property type="protein sequence ID" value="SBAD_0001127101-mRNA-1"/>
    <property type="gene ID" value="SBAD_0001127101"/>
</dbReference>
<keyword evidence="4 11" id="KW-0489">Methyltransferase</keyword>
<keyword evidence="8 11" id="KW-0694">RNA-binding</keyword>
<evidence type="ECO:0000256" key="9">
    <source>
        <dbReference type="ARBA" id="ARBA00023242"/>
    </source>
</evidence>
<comment type="pathway">
    <text evidence="10 11">tRNA modification; N(7)-methylguanine-tRNA biosynthesis.</text>
</comment>
<dbReference type="GO" id="GO:0106143">
    <property type="term" value="C:tRNA (m7G46) methyltransferase complex"/>
    <property type="evidence" value="ECO:0007669"/>
    <property type="project" value="UniProtKB-ARBA"/>
</dbReference>
<dbReference type="SUPFAM" id="SSF53335">
    <property type="entry name" value="S-adenosyl-L-methionine-dependent methyltransferases"/>
    <property type="match status" value="1"/>
</dbReference>
<accession>A0A183J4U7</accession>
<dbReference type="GO" id="GO:0008176">
    <property type="term" value="F:tRNA (guanine(46)-N7)-methyltransferase activity"/>
    <property type="evidence" value="ECO:0007669"/>
    <property type="project" value="UniProtKB-UniRule"/>
</dbReference>
<evidence type="ECO:0000256" key="6">
    <source>
        <dbReference type="ARBA" id="ARBA00022691"/>
    </source>
</evidence>
<gene>
    <name evidence="12" type="ORF">SBAD_LOCUS10895</name>
</gene>
<evidence type="ECO:0000256" key="7">
    <source>
        <dbReference type="ARBA" id="ARBA00022694"/>
    </source>
</evidence>
<evidence type="ECO:0000313" key="14">
    <source>
        <dbReference type="WBParaSite" id="SBAD_0001127101-mRNA-1"/>
    </source>
</evidence>
<dbReference type="Pfam" id="PF02390">
    <property type="entry name" value="Methyltransf_4"/>
    <property type="match status" value="1"/>
</dbReference>
<keyword evidence="5 11" id="KW-0808">Transferase</keyword>